<keyword evidence="4" id="KW-1185">Reference proteome</keyword>
<accession>A0AA88XJG3</accession>
<proteinExistence type="predicted"/>
<dbReference type="Pfam" id="PF00682">
    <property type="entry name" value="HMGL-like"/>
    <property type="match status" value="1"/>
</dbReference>
<name>A0AA88XJG3_9ASTE</name>
<feature type="domain" description="Pyruvate carboxyltransferase" evidence="2">
    <location>
        <begin position="42"/>
        <end position="151"/>
    </location>
</feature>
<dbReference type="SUPFAM" id="SSF51569">
    <property type="entry name" value="Aldolase"/>
    <property type="match status" value="1"/>
</dbReference>
<comment type="caution">
    <text evidence="3">The sequence shown here is derived from an EMBL/GenBank/DDBJ whole genome shotgun (WGS) entry which is preliminary data.</text>
</comment>
<evidence type="ECO:0000313" key="3">
    <source>
        <dbReference type="EMBL" id="KAK3043703.1"/>
    </source>
</evidence>
<evidence type="ECO:0000256" key="1">
    <source>
        <dbReference type="SAM" id="MobiDB-lite"/>
    </source>
</evidence>
<feature type="region of interest" description="Disordered" evidence="1">
    <location>
        <begin position="1"/>
        <end position="30"/>
    </location>
</feature>
<evidence type="ECO:0000259" key="2">
    <source>
        <dbReference type="Pfam" id="PF00682"/>
    </source>
</evidence>
<dbReference type="InterPro" id="IPR013785">
    <property type="entry name" value="Aldolase_TIM"/>
</dbReference>
<dbReference type="EMBL" id="JAVXUP010000003">
    <property type="protein sequence ID" value="KAK3043703.1"/>
    <property type="molecule type" value="Genomic_DNA"/>
</dbReference>
<dbReference type="GO" id="GO:0009507">
    <property type="term" value="C:chloroplast"/>
    <property type="evidence" value="ECO:0007669"/>
    <property type="project" value="TreeGrafter"/>
</dbReference>
<dbReference type="Gene3D" id="3.20.20.70">
    <property type="entry name" value="Aldolase class I"/>
    <property type="match status" value="1"/>
</dbReference>
<sequence>MPRTFGSSTRLSATESKPQGPPLPPKKSWPLPDNWRNLGLTRFPVASKAEFEAVWMIAKEVGNSIDEFGYSPVIGAVSRMVGKDIDLAWEAVKYARHPRMCRFIPTSEIHLKYKLNKTKEEVLKIVKEMVSYTRKLGVTDIQFVSEDSARIISRGWFLPPPFLSLLGQNLLPRAGVGSTLPVTLIFSVGN</sequence>
<organism evidence="3 4">
    <name type="scientific">Escallonia herrerae</name>
    <dbReference type="NCBI Taxonomy" id="1293975"/>
    <lineage>
        <taxon>Eukaryota</taxon>
        <taxon>Viridiplantae</taxon>
        <taxon>Streptophyta</taxon>
        <taxon>Embryophyta</taxon>
        <taxon>Tracheophyta</taxon>
        <taxon>Spermatophyta</taxon>
        <taxon>Magnoliopsida</taxon>
        <taxon>eudicotyledons</taxon>
        <taxon>Gunneridae</taxon>
        <taxon>Pentapetalae</taxon>
        <taxon>asterids</taxon>
        <taxon>campanulids</taxon>
        <taxon>Escalloniales</taxon>
        <taxon>Escalloniaceae</taxon>
        <taxon>Escallonia</taxon>
    </lineage>
</organism>
<dbReference type="AlphaFoldDB" id="A0AA88XJG3"/>
<dbReference type="PANTHER" id="PTHR10277:SF9">
    <property type="entry name" value="2-ISOPROPYLMALATE SYNTHASE 1, CHLOROPLASTIC-RELATED"/>
    <property type="match status" value="1"/>
</dbReference>
<gene>
    <name evidence="3" type="ORF">RJ639_000119</name>
</gene>
<dbReference type="PANTHER" id="PTHR10277">
    <property type="entry name" value="HOMOCITRATE SYNTHASE-RELATED"/>
    <property type="match status" value="1"/>
</dbReference>
<dbReference type="Proteomes" id="UP001188597">
    <property type="component" value="Unassembled WGS sequence"/>
</dbReference>
<dbReference type="GO" id="GO:0003852">
    <property type="term" value="F:2-isopropylmalate synthase activity"/>
    <property type="evidence" value="ECO:0007669"/>
    <property type="project" value="TreeGrafter"/>
</dbReference>
<dbReference type="InterPro" id="IPR000891">
    <property type="entry name" value="PYR_CT"/>
</dbReference>
<protein>
    <recommendedName>
        <fullName evidence="2">Pyruvate carboxyltransferase domain-containing protein</fullName>
    </recommendedName>
</protein>
<dbReference type="GO" id="GO:0009098">
    <property type="term" value="P:L-leucine biosynthetic process"/>
    <property type="evidence" value="ECO:0007669"/>
    <property type="project" value="TreeGrafter"/>
</dbReference>
<feature type="compositionally biased region" description="Polar residues" evidence="1">
    <location>
        <begin position="1"/>
        <end position="15"/>
    </location>
</feature>
<reference evidence="3" key="1">
    <citation type="submission" date="2022-12" db="EMBL/GenBank/DDBJ databases">
        <title>Draft genome assemblies for two species of Escallonia (Escalloniales).</title>
        <authorList>
            <person name="Chanderbali A."/>
            <person name="Dervinis C."/>
            <person name="Anghel I."/>
            <person name="Soltis D."/>
            <person name="Soltis P."/>
            <person name="Zapata F."/>
        </authorList>
    </citation>
    <scope>NUCLEOTIDE SEQUENCE</scope>
    <source>
        <strain evidence="3">UCBG64.0493</strain>
        <tissue evidence="3">Leaf</tissue>
    </source>
</reference>
<dbReference type="InterPro" id="IPR050073">
    <property type="entry name" value="2-IPM_HCS-like"/>
</dbReference>
<evidence type="ECO:0000313" key="4">
    <source>
        <dbReference type="Proteomes" id="UP001188597"/>
    </source>
</evidence>